<name>A0ABQ8LVM4_LABRO</name>
<feature type="compositionally biased region" description="Acidic residues" evidence="2">
    <location>
        <begin position="220"/>
        <end position="232"/>
    </location>
</feature>
<keyword evidence="1" id="KW-0479">Metal-binding</keyword>
<feature type="domain" description="CCHC-type" evidence="3">
    <location>
        <begin position="2"/>
        <end position="18"/>
    </location>
</feature>
<keyword evidence="1" id="KW-0862">Zinc</keyword>
<dbReference type="InterPro" id="IPR036875">
    <property type="entry name" value="Znf_CCHC_sf"/>
</dbReference>
<feature type="region of interest" description="Disordered" evidence="2">
    <location>
        <begin position="27"/>
        <end position="52"/>
    </location>
</feature>
<keyword evidence="5" id="KW-1185">Reference proteome</keyword>
<gene>
    <name evidence="4" type="ORF">H4Q32_011458</name>
</gene>
<feature type="region of interest" description="Disordered" evidence="2">
    <location>
        <begin position="191"/>
        <end position="241"/>
    </location>
</feature>
<protein>
    <submittedName>
        <fullName evidence="4">Branchpoint-bridging protein</fullName>
    </submittedName>
</protein>
<evidence type="ECO:0000259" key="3">
    <source>
        <dbReference type="PROSITE" id="PS50158"/>
    </source>
</evidence>
<organism evidence="4 5">
    <name type="scientific">Labeo rohita</name>
    <name type="common">Indian major carp</name>
    <name type="synonym">Cyprinus rohita</name>
    <dbReference type="NCBI Taxonomy" id="84645"/>
    <lineage>
        <taxon>Eukaryota</taxon>
        <taxon>Metazoa</taxon>
        <taxon>Chordata</taxon>
        <taxon>Craniata</taxon>
        <taxon>Vertebrata</taxon>
        <taxon>Euteleostomi</taxon>
        <taxon>Actinopterygii</taxon>
        <taxon>Neopterygii</taxon>
        <taxon>Teleostei</taxon>
        <taxon>Ostariophysi</taxon>
        <taxon>Cypriniformes</taxon>
        <taxon>Cyprinidae</taxon>
        <taxon>Labeoninae</taxon>
        <taxon>Labeonini</taxon>
        <taxon>Labeo</taxon>
    </lineage>
</organism>
<evidence type="ECO:0000313" key="4">
    <source>
        <dbReference type="EMBL" id="KAI2654683.1"/>
    </source>
</evidence>
<feature type="compositionally biased region" description="Basic and acidic residues" evidence="2">
    <location>
        <begin position="114"/>
        <end position="127"/>
    </location>
</feature>
<dbReference type="PROSITE" id="PS50158">
    <property type="entry name" value="ZF_CCHC"/>
    <property type="match status" value="1"/>
</dbReference>
<accession>A0ABQ8LVM4</accession>
<dbReference type="Proteomes" id="UP000830375">
    <property type="component" value="Unassembled WGS sequence"/>
</dbReference>
<evidence type="ECO:0000256" key="2">
    <source>
        <dbReference type="SAM" id="MobiDB-lite"/>
    </source>
</evidence>
<feature type="region of interest" description="Disordered" evidence="2">
    <location>
        <begin position="105"/>
        <end position="128"/>
    </location>
</feature>
<reference evidence="4 5" key="1">
    <citation type="submission" date="2022-01" db="EMBL/GenBank/DDBJ databases">
        <title>A high-quality chromosome-level genome assembly of rohu carp, Labeo rohita.</title>
        <authorList>
            <person name="Arick M.A. II"/>
            <person name="Hsu C.-Y."/>
            <person name="Magbanua Z."/>
            <person name="Pechanova O."/>
            <person name="Grover C."/>
            <person name="Miller E."/>
            <person name="Thrash A."/>
            <person name="Ezzel L."/>
            <person name="Alam S."/>
            <person name="Benzie J."/>
            <person name="Hamilton M."/>
            <person name="Karsi A."/>
            <person name="Lawrence M.L."/>
            <person name="Peterson D.G."/>
        </authorList>
    </citation>
    <scope>NUCLEOTIDE SEQUENCE [LARGE SCALE GENOMIC DNA]</scope>
    <source>
        <strain evidence="5">BAU-BD-2019</strain>
        <tissue evidence="4">Blood</tissue>
    </source>
</reference>
<evidence type="ECO:0000256" key="1">
    <source>
        <dbReference type="PROSITE-ProRule" id="PRU00047"/>
    </source>
</evidence>
<keyword evidence="1" id="KW-0863">Zinc-finger</keyword>
<sequence length="318" mass="34678">MKCFNCGEIGHLICACPNRTNENRPVVDDSAGGVGELAEAGPSNAASPGTVSKGVTAQATNSKAAVKESTSTNADGLIFKSVVQKDLLRDGSVVNVLQSNLSLDGVDTEAEQSQFKEHGDGENRKSVDVGGVEGEESMVVVSGGVESTENENENETNVSTDTVVAVAECILAEENKNTEFEKDEALFKAPASKRKRVRKSPRKTTDVMLMDQQADKSEETDYSALDDSDSEAVDSNNGKGQQSYSFAKVRSFLQKKNMKNVHVVDYFQDRKAFIESDVVMLMRGEGEEQFTIQEIYRLKEFVSKVKLELKNEDGFETT</sequence>
<evidence type="ECO:0000313" key="5">
    <source>
        <dbReference type="Proteomes" id="UP000830375"/>
    </source>
</evidence>
<dbReference type="EMBL" id="JACTAM010000017">
    <property type="protein sequence ID" value="KAI2654683.1"/>
    <property type="molecule type" value="Genomic_DNA"/>
</dbReference>
<comment type="caution">
    <text evidence="4">The sequence shown here is derived from an EMBL/GenBank/DDBJ whole genome shotgun (WGS) entry which is preliminary data.</text>
</comment>
<feature type="compositionally biased region" description="Basic residues" evidence="2">
    <location>
        <begin position="191"/>
        <end position="202"/>
    </location>
</feature>
<dbReference type="InterPro" id="IPR001878">
    <property type="entry name" value="Znf_CCHC"/>
</dbReference>
<dbReference type="SUPFAM" id="SSF57756">
    <property type="entry name" value="Retrovirus zinc finger-like domains"/>
    <property type="match status" value="1"/>
</dbReference>
<proteinExistence type="predicted"/>